<evidence type="ECO:0000313" key="2">
    <source>
        <dbReference type="EMBL" id="SCZ54791.1"/>
    </source>
</evidence>
<dbReference type="STRING" id="1156985.SAMN04488118_102338"/>
<dbReference type="SUPFAM" id="SSF54909">
    <property type="entry name" value="Dimeric alpha+beta barrel"/>
    <property type="match status" value="1"/>
</dbReference>
<dbReference type="InterPro" id="IPR010753">
    <property type="entry name" value="DUF1330"/>
</dbReference>
<reference evidence="2 3" key="1">
    <citation type="submission" date="2016-10" db="EMBL/GenBank/DDBJ databases">
        <authorList>
            <person name="de Groot N.N."/>
        </authorList>
    </citation>
    <scope>NUCLEOTIDE SEQUENCE [LARGE SCALE GENOMIC DNA]</scope>
    <source>
        <strain evidence="2 3">U95</strain>
    </source>
</reference>
<feature type="domain" description="DUF1330" evidence="1">
    <location>
        <begin position="3"/>
        <end position="95"/>
    </location>
</feature>
<dbReference type="AlphaFoldDB" id="A0A1G5Q075"/>
<dbReference type="Proteomes" id="UP000198767">
    <property type="component" value="Unassembled WGS sequence"/>
</dbReference>
<dbReference type="EMBL" id="FMWG01000002">
    <property type="protein sequence ID" value="SCZ54791.1"/>
    <property type="molecule type" value="Genomic_DNA"/>
</dbReference>
<dbReference type="RefSeq" id="WP_090216604.1">
    <property type="nucleotide sequence ID" value="NZ_FMWG01000002.1"/>
</dbReference>
<dbReference type="PANTHER" id="PTHR41521">
    <property type="match status" value="1"/>
</dbReference>
<gene>
    <name evidence="2" type="ORF">SAMN04488118_102338</name>
</gene>
<protein>
    <submittedName>
        <fullName evidence="2">Uncharacterized conserved protein, DUF1330 family</fullName>
    </submittedName>
</protein>
<dbReference type="Pfam" id="PF07045">
    <property type="entry name" value="DUF1330"/>
    <property type="match status" value="1"/>
</dbReference>
<evidence type="ECO:0000259" key="1">
    <source>
        <dbReference type="Pfam" id="PF07045"/>
    </source>
</evidence>
<dbReference type="Gene3D" id="3.30.70.100">
    <property type="match status" value="1"/>
</dbReference>
<proteinExistence type="predicted"/>
<dbReference type="InterPro" id="IPR011008">
    <property type="entry name" value="Dimeric_a/b-barrel"/>
</dbReference>
<accession>A0A1G5Q075</accession>
<organism evidence="2 3">
    <name type="scientific">Epibacterium ulvae</name>
    <dbReference type="NCBI Taxonomy" id="1156985"/>
    <lineage>
        <taxon>Bacteria</taxon>
        <taxon>Pseudomonadati</taxon>
        <taxon>Pseudomonadota</taxon>
        <taxon>Alphaproteobacteria</taxon>
        <taxon>Rhodobacterales</taxon>
        <taxon>Roseobacteraceae</taxon>
        <taxon>Epibacterium</taxon>
    </lineage>
</organism>
<dbReference type="PANTHER" id="PTHR41521:SF4">
    <property type="entry name" value="BLR0684 PROTEIN"/>
    <property type="match status" value="1"/>
</dbReference>
<dbReference type="OrthoDB" id="9806380at2"/>
<sequence length="100" mass="11066">MAKGYWIGHVDIEDIAQYQSYVEANASPFAEFGARFLVRGGSQEPQEGKLRARTVVIEFKDIETARACYASPAYQRAKALRDPVAQADLIIIEGYDGAQP</sequence>
<keyword evidence="3" id="KW-1185">Reference proteome</keyword>
<evidence type="ECO:0000313" key="3">
    <source>
        <dbReference type="Proteomes" id="UP000198767"/>
    </source>
</evidence>
<name>A0A1G5Q075_9RHOB</name>